<feature type="transmembrane region" description="Helical" evidence="1">
    <location>
        <begin position="6"/>
        <end position="27"/>
    </location>
</feature>
<dbReference type="EMBL" id="AEDO01000009">
    <property type="protein sequence ID" value="EFL47038.1"/>
    <property type="molecule type" value="Genomic_DNA"/>
</dbReference>
<keyword evidence="1" id="KW-1133">Transmembrane helix</keyword>
<organism evidence="2 3">
    <name type="scientific">Prevotella disiens FB035-09AN</name>
    <dbReference type="NCBI Taxonomy" id="866771"/>
    <lineage>
        <taxon>Bacteria</taxon>
        <taxon>Pseudomonadati</taxon>
        <taxon>Bacteroidota</taxon>
        <taxon>Bacteroidia</taxon>
        <taxon>Bacteroidales</taxon>
        <taxon>Prevotellaceae</taxon>
        <taxon>Prevotella</taxon>
    </lineage>
</organism>
<dbReference type="AlphaFoldDB" id="E1KN48"/>
<keyword evidence="1" id="KW-0472">Membrane</keyword>
<dbReference type="Proteomes" id="UP000003610">
    <property type="component" value="Unassembled WGS sequence"/>
</dbReference>
<accession>E1KN48</accession>
<evidence type="ECO:0000313" key="2">
    <source>
        <dbReference type="EMBL" id="EFL47038.1"/>
    </source>
</evidence>
<proteinExistence type="predicted"/>
<gene>
    <name evidence="2" type="ORF">HMPREF9296_2149</name>
</gene>
<name>E1KN48_9BACT</name>
<comment type="caution">
    <text evidence="2">The sequence shown here is derived from an EMBL/GenBank/DDBJ whole genome shotgun (WGS) entry which is preliminary data.</text>
</comment>
<protein>
    <submittedName>
        <fullName evidence="2">Uncharacterized protein</fullName>
    </submittedName>
</protein>
<keyword evidence="1" id="KW-0812">Transmembrane</keyword>
<reference evidence="2 3" key="1">
    <citation type="submission" date="2010-08" db="EMBL/GenBank/DDBJ databases">
        <authorList>
            <person name="Durkin A.S."/>
            <person name="Madupu R."/>
            <person name="Torralba M."/>
            <person name="Gillis M."/>
            <person name="Methe B."/>
            <person name="Sutton G."/>
            <person name="Nelson K.E."/>
        </authorList>
    </citation>
    <scope>NUCLEOTIDE SEQUENCE [LARGE SCALE GENOMIC DNA]</scope>
    <source>
        <strain evidence="2 3">FB035-09AN</strain>
    </source>
</reference>
<feature type="transmembrane region" description="Helical" evidence="1">
    <location>
        <begin position="39"/>
        <end position="56"/>
    </location>
</feature>
<evidence type="ECO:0000256" key="1">
    <source>
        <dbReference type="SAM" id="Phobius"/>
    </source>
</evidence>
<evidence type="ECO:0000313" key="3">
    <source>
        <dbReference type="Proteomes" id="UP000003610"/>
    </source>
</evidence>
<sequence length="57" mass="6758">MILLPFYVAMCDKCIFFIVQFLAATIFKFCFASFAPCKYTIFFHFWGIFPFLFAVYA</sequence>